<accession>A0A0L6V8U5</accession>
<gene>
    <name evidence="1" type="ORF">VP01_2232g2</name>
</gene>
<comment type="caution">
    <text evidence="1">The sequence shown here is derived from an EMBL/GenBank/DDBJ whole genome shotgun (WGS) entry which is preliminary data.</text>
</comment>
<dbReference type="EMBL" id="LAVV01007095">
    <property type="protein sequence ID" value="KNZ57134.1"/>
    <property type="molecule type" value="Genomic_DNA"/>
</dbReference>
<organism evidence="1 2">
    <name type="scientific">Puccinia sorghi</name>
    <dbReference type="NCBI Taxonomy" id="27349"/>
    <lineage>
        <taxon>Eukaryota</taxon>
        <taxon>Fungi</taxon>
        <taxon>Dikarya</taxon>
        <taxon>Basidiomycota</taxon>
        <taxon>Pucciniomycotina</taxon>
        <taxon>Pucciniomycetes</taxon>
        <taxon>Pucciniales</taxon>
        <taxon>Pucciniaceae</taxon>
        <taxon>Puccinia</taxon>
    </lineage>
</organism>
<dbReference type="AlphaFoldDB" id="A0A0L6V8U5"/>
<keyword evidence="2" id="KW-1185">Reference proteome</keyword>
<dbReference type="CDD" id="cd09272">
    <property type="entry name" value="RNase_HI_RT_Ty1"/>
    <property type="match status" value="1"/>
</dbReference>
<protein>
    <submittedName>
        <fullName evidence="1">Uncharacterized protein</fullName>
    </submittedName>
</protein>
<reference evidence="1 2" key="1">
    <citation type="submission" date="2015-08" db="EMBL/GenBank/DDBJ databases">
        <title>Next Generation Sequencing and Analysis of the Genome of Puccinia sorghi L Schw, the Causal Agent of Maize Common Rust.</title>
        <authorList>
            <person name="Rochi L."/>
            <person name="Burguener G."/>
            <person name="Darino M."/>
            <person name="Turjanski A."/>
            <person name="Kreff E."/>
            <person name="Dieguez M.J."/>
            <person name="Sacco F."/>
        </authorList>
    </citation>
    <scope>NUCLEOTIDE SEQUENCE [LARGE SCALE GENOMIC DNA]</scope>
    <source>
        <strain evidence="1 2">RO10H11247</strain>
    </source>
</reference>
<proteinExistence type="predicted"/>
<name>A0A0L6V8U5_9BASI</name>
<dbReference type="Proteomes" id="UP000037035">
    <property type="component" value="Unassembled WGS sequence"/>
</dbReference>
<sequence>MQPNTRLIKATNSEHVFVDNQSAIALATNPIFQQQLKQFDIIYHWLREIHDLGLIQINYIPTGSMLADVCTKSLGKSKNQGIITHLKIGLQ</sequence>
<dbReference type="OrthoDB" id="5423336at2759"/>
<dbReference type="VEuPathDB" id="FungiDB:VP01_2232g2"/>
<evidence type="ECO:0000313" key="2">
    <source>
        <dbReference type="Proteomes" id="UP000037035"/>
    </source>
</evidence>
<evidence type="ECO:0000313" key="1">
    <source>
        <dbReference type="EMBL" id="KNZ57134.1"/>
    </source>
</evidence>